<protein>
    <recommendedName>
        <fullName evidence="3">Cell division protein SepF</fullName>
    </recommendedName>
</protein>
<dbReference type="Pfam" id="PF19091">
    <property type="entry name" value="DUF5779"/>
    <property type="match status" value="1"/>
</dbReference>
<evidence type="ECO:0000313" key="2">
    <source>
        <dbReference type="Proteomes" id="UP000296706"/>
    </source>
</evidence>
<dbReference type="EMBL" id="CP031310">
    <property type="protein sequence ID" value="QCC51830.1"/>
    <property type="molecule type" value="Genomic_DNA"/>
</dbReference>
<proteinExistence type="predicted"/>
<sequence length="97" mass="10601">MGEFDLDLQAVEDKLDGTDGGDARIVLDILDGTTDDEEWLELIDQGAVLVLNVEGDVNELAAGFAREIRDMEGELVHFRGFLIVAPPGVMVDTDRLN</sequence>
<evidence type="ECO:0000313" key="1">
    <source>
        <dbReference type="EMBL" id="QCC51830.1"/>
    </source>
</evidence>
<dbReference type="Proteomes" id="UP000296706">
    <property type="component" value="Chromosome"/>
</dbReference>
<organism evidence="1 2">
    <name type="scientific">Halapricum salinum</name>
    <dbReference type="NCBI Taxonomy" id="1457250"/>
    <lineage>
        <taxon>Archaea</taxon>
        <taxon>Methanobacteriati</taxon>
        <taxon>Methanobacteriota</taxon>
        <taxon>Stenosarchaea group</taxon>
        <taxon>Halobacteria</taxon>
        <taxon>Halobacteriales</taxon>
        <taxon>Haloarculaceae</taxon>
        <taxon>Halapricum</taxon>
    </lineage>
</organism>
<dbReference type="STRING" id="1457250.GCA_000755225_00580"/>
<dbReference type="OrthoDB" id="311695at2157"/>
<reference evidence="1 2" key="1">
    <citation type="journal article" date="2019" name="Nat. Commun.">
        <title>A new type of DNA phosphorothioation-based antiviral system in archaea.</title>
        <authorList>
            <person name="Xiong L."/>
            <person name="Liu S."/>
            <person name="Chen S."/>
            <person name="Xiao Y."/>
            <person name="Zhu B."/>
            <person name="Gao Y."/>
            <person name="Zhang Y."/>
            <person name="Chen B."/>
            <person name="Luo J."/>
            <person name="Deng Z."/>
            <person name="Chen X."/>
            <person name="Wang L."/>
            <person name="Chen S."/>
        </authorList>
    </citation>
    <scope>NUCLEOTIDE SEQUENCE [LARGE SCALE GENOMIC DNA]</scope>
    <source>
        <strain evidence="1 2">CBA1105</strain>
    </source>
</reference>
<dbReference type="InterPro" id="IPR043931">
    <property type="entry name" value="DUF5779"/>
</dbReference>
<accession>A0A4D6HDF3</accession>
<gene>
    <name evidence="1" type="ORF">DV733_11545</name>
</gene>
<keyword evidence="2" id="KW-1185">Reference proteome</keyword>
<evidence type="ECO:0008006" key="3">
    <source>
        <dbReference type="Google" id="ProtNLM"/>
    </source>
</evidence>
<dbReference type="KEGG" id="hsn:DV733_11545"/>
<dbReference type="RefSeq" id="WP_049994559.1">
    <property type="nucleotide sequence ID" value="NZ_CP031310.1"/>
</dbReference>
<dbReference type="GeneID" id="39848507"/>
<name>A0A4D6HDF3_9EURY</name>
<dbReference type="AlphaFoldDB" id="A0A4D6HDF3"/>